<accession>A0A1Q3EZE5</accession>
<keyword evidence="2" id="KW-0328">Glycosyltransferase</keyword>
<dbReference type="PANTHER" id="PTHR13615:SF3">
    <property type="entry name" value="GLYCOSYLTRANSFERASE-LIKE DOMAIN-CONTAINING PROTEIN 1"/>
    <property type="match status" value="1"/>
</dbReference>
<reference evidence="9" key="1">
    <citation type="submission" date="2017-01" db="EMBL/GenBank/DDBJ databases">
        <title>A deep insight into the sialotranscriptome of adult male and female Cluex tarsalis mosquitoes.</title>
        <authorList>
            <person name="Ribeiro J.M."/>
            <person name="Moreira F."/>
            <person name="Bernard K.A."/>
            <person name="Calvo E."/>
        </authorList>
    </citation>
    <scope>NUCLEOTIDE SEQUENCE</scope>
    <source>
        <strain evidence="9">Kern County</strain>
        <tissue evidence="9">Salivary glands</tissue>
    </source>
</reference>
<evidence type="ECO:0000259" key="7">
    <source>
        <dbReference type="Pfam" id="PF00534"/>
    </source>
</evidence>
<comment type="similarity">
    <text evidence="1">Belongs to the glycosyltransferase group 1 family. Glycosyltransferase 4 subfamily.</text>
</comment>
<dbReference type="GO" id="GO:0016438">
    <property type="term" value="F:tRNA-queuosine(34) beta-mannosyltransferase activity"/>
    <property type="evidence" value="ECO:0007669"/>
    <property type="project" value="UniProtKB-EC"/>
</dbReference>
<evidence type="ECO:0000259" key="8">
    <source>
        <dbReference type="Pfam" id="PF12038"/>
    </source>
</evidence>
<evidence type="ECO:0000313" key="9">
    <source>
        <dbReference type="EMBL" id="JAV20671.1"/>
    </source>
</evidence>
<dbReference type="InterPro" id="IPR001296">
    <property type="entry name" value="Glyco_trans_1"/>
</dbReference>
<dbReference type="Gene3D" id="3.40.50.2000">
    <property type="entry name" value="Glycogen Phosphorylase B"/>
    <property type="match status" value="1"/>
</dbReference>
<organism evidence="9">
    <name type="scientific">Culex tarsalis</name>
    <name type="common">Encephalitis mosquito</name>
    <dbReference type="NCBI Taxonomy" id="7177"/>
    <lineage>
        <taxon>Eukaryota</taxon>
        <taxon>Metazoa</taxon>
        <taxon>Ecdysozoa</taxon>
        <taxon>Arthropoda</taxon>
        <taxon>Hexapoda</taxon>
        <taxon>Insecta</taxon>
        <taxon>Pterygota</taxon>
        <taxon>Neoptera</taxon>
        <taxon>Endopterygota</taxon>
        <taxon>Diptera</taxon>
        <taxon>Nematocera</taxon>
        <taxon>Culicoidea</taxon>
        <taxon>Culicidae</taxon>
        <taxon>Culicinae</taxon>
        <taxon>Culicini</taxon>
        <taxon>Culex</taxon>
        <taxon>Culex</taxon>
    </lineage>
</organism>
<dbReference type="AlphaFoldDB" id="A0A1Q3EZE5"/>
<evidence type="ECO:0000256" key="3">
    <source>
        <dbReference type="ARBA" id="ARBA00022679"/>
    </source>
</evidence>
<comment type="catalytic activity">
    <reaction evidence="6">
        <text>queuosine(34) in tRNA(Asp) + GDP-alpha-D-mannose = O-4''-alpha-D-mannosylqueuosine(34) in tRNA(Asp) + GDP + H(+)</text>
        <dbReference type="Rhea" id="RHEA:12885"/>
        <dbReference type="Rhea" id="RHEA-COMP:18572"/>
        <dbReference type="Rhea" id="RHEA-COMP:18581"/>
        <dbReference type="ChEBI" id="CHEBI:15378"/>
        <dbReference type="ChEBI" id="CHEBI:57527"/>
        <dbReference type="ChEBI" id="CHEBI:58189"/>
        <dbReference type="ChEBI" id="CHEBI:194431"/>
        <dbReference type="ChEBI" id="CHEBI:194442"/>
        <dbReference type="EC" id="2.4.1.110"/>
    </reaction>
    <physiologicalReaction direction="left-to-right" evidence="6">
        <dbReference type="Rhea" id="RHEA:12886"/>
    </physiologicalReaction>
</comment>
<name>A0A1Q3EZE5_CULTA</name>
<proteinExistence type="inferred from homology"/>
<dbReference type="InterPro" id="IPR051862">
    <property type="entry name" value="GT-like_domain_containing_1"/>
</dbReference>
<dbReference type="EMBL" id="GFDL01014374">
    <property type="protein sequence ID" value="JAV20671.1"/>
    <property type="molecule type" value="Transcribed_RNA"/>
</dbReference>
<dbReference type="InterPro" id="IPR022701">
    <property type="entry name" value="QTMAN_N"/>
</dbReference>
<evidence type="ECO:0000256" key="6">
    <source>
        <dbReference type="ARBA" id="ARBA00048439"/>
    </source>
</evidence>
<evidence type="ECO:0000256" key="1">
    <source>
        <dbReference type="ARBA" id="ARBA00009481"/>
    </source>
</evidence>
<dbReference type="Pfam" id="PF00534">
    <property type="entry name" value="Glycos_transf_1"/>
    <property type="match status" value="1"/>
</dbReference>
<dbReference type="Pfam" id="PF12038">
    <property type="entry name" value="QTMAN_N"/>
    <property type="match status" value="1"/>
</dbReference>
<feature type="domain" description="tRNA-queuosine alpha-mannosyltransferase N-terminal" evidence="8">
    <location>
        <begin position="3"/>
        <end position="170"/>
    </location>
</feature>
<sequence length="373" mass="43669">MAKILIIEPFYGGSHKQLLDTFLEQFHPAEYDLFSLTAKKWHWRSRIGALYFSETIPRDHHYRALFTSSVLNLAELIGLRPDLASCRKIVYFHENQLNYPVREIKERDCQYGLNQIMTCLSADQIVFNSRYNLTSFLDNIKSFLNIAPDLKLKNLREKLEPRCEVLYFPIAFHMIPKRIFTKNDKPLHLIWPHRWEHDKNPQFLVNTLLELNKRQVDFRVSILGERTQSIPECFENIGELLKEKLINFGYLGKDEYYRALLDGDVVISTAGHEFYGVAMLEAAYCGCLPVAPNKLVYPEIYPENSLYNTSNQLIKMLYNWCKNRPLFERDRAIFYENFNFDKYSSVQLVPKFISMIKAHIANNSTAIISTNGV</sequence>
<evidence type="ECO:0000256" key="5">
    <source>
        <dbReference type="ARBA" id="ARBA00044539"/>
    </source>
</evidence>
<keyword evidence="3 9" id="KW-0808">Transferase</keyword>
<evidence type="ECO:0000256" key="2">
    <source>
        <dbReference type="ARBA" id="ARBA00022676"/>
    </source>
</evidence>
<protein>
    <recommendedName>
        <fullName evidence="5">tRNA-queuosine alpha-mannosyltransferase</fullName>
        <ecNumber evidence="4">2.4.1.110</ecNumber>
    </recommendedName>
</protein>
<dbReference type="SUPFAM" id="SSF53756">
    <property type="entry name" value="UDP-Glycosyltransferase/glycogen phosphorylase"/>
    <property type="match status" value="1"/>
</dbReference>
<dbReference type="PANTHER" id="PTHR13615">
    <property type="entry name" value="GLYCOSYLTRANSFERASE-LIKE 1"/>
    <property type="match status" value="1"/>
</dbReference>
<dbReference type="EC" id="2.4.1.110" evidence="4"/>
<feature type="domain" description="Glycosyl transferase family 1" evidence="7">
    <location>
        <begin position="179"/>
        <end position="301"/>
    </location>
</feature>
<evidence type="ECO:0000256" key="4">
    <source>
        <dbReference type="ARBA" id="ARBA00044517"/>
    </source>
</evidence>